<keyword evidence="3" id="KW-1185">Reference proteome</keyword>
<reference evidence="2" key="1">
    <citation type="submission" date="2021-06" db="EMBL/GenBank/DDBJ databases">
        <authorList>
            <person name="Kallberg Y."/>
            <person name="Tangrot J."/>
            <person name="Rosling A."/>
        </authorList>
    </citation>
    <scope>NUCLEOTIDE SEQUENCE</scope>
    <source>
        <strain evidence="2">IA702</strain>
    </source>
</reference>
<name>A0A9N8W7P8_9GLOM</name>
<dbReference type="AlphaFoldDB" id="A0A9N8W7P8"/>
<comment type="caution">
    <text evidence="2">The sequence shown here is derived from an EMBL/GenBank/DDBJ whole genome shotgun (WGS) entry which is preliminary data.</text>
</comment>
<evidence type="ECO:0000256" key="1">
    <source>
        <dbReference type="SAM" id="SignalP"/>
    </source>
</evidence>
<dbReference type="Proteomes" id="UP000789572">
    <property type="component" value="Unassembled WGS sequence"/>
</dbReference>
<dbReference type="EMBL" id="CAJVPJ010000096">
    <property type="protein sequence ID" value="CAG8476634.1"/>
    <property type="molecule type" value="Genomic_DNA"/>
</dbReference>
<proteinExistence type="predicted"/>
<evidence type="ECO:0000313" key="3">
    <source>
        <dbReference type="Proteomes" id="UP000789572"/>
    </source>
</evidence>
<sequence>MLLVLALILLNFAHENNKTFFGQLDYDVTGVEDWTYAKLAEHYRSKMQKSLQKVASLVSEFDEAHRHKAQEILDNWQS</sequence>
<keyword evidence="1" id="KW-0732">Signal</keyword>
<feature type="signal peptide" evidence="1">
    <location>
        <begin position="1"/>
        <end position="15"/>
    </location>
</feature>
<protein>
    <submittedName>
        <fullName evidence="2">2222_t:CDS:1</fullName>
    </submittedName>
</protein>
<accession>A0A9N8W7P8</accession>
<evidence type="ECO:0000313" key="2">
    <source>
        <dbReference type="EMBL" id="CAG8476634.1"/>
    </source>
</evidence>
<gene>
    <name evidence="2" type="ORF">POCULU_LOCUS1320</name>
</gene>
<organism evidence="2 3">
    <name type="scientific">Paraglomus occultum</name>
    <dbReference type="NCBI Taxonomy" id="144539"/>
    <lineage>
        <taxon>Eukaryota</taxon>
        <taxon>Fungi</taxon>
        <taxon>Fungi incertae sedis</taxon>
        <taxon>Mucoromycota</taxon>
        <taxon>Glomeromycotina</taxon>
        <taxon>Glomeromycetes</taxon>
        <taxon>Paraglomerales</taxon>
        <taxon>Paraglomeraceae</taxon>
        <taxon>Paraglomus</taxon>
    </lineage>
</organism>
<feature type="chain" id="PRO_5040156733" evidence="1">
    <location>
        <begin position="16"/>
        <end position="78"/>
    </location>
</feature>
<dbReference type="OrthoDB" id="2445623at2759"/>